<dbReference type="Proteomes" id="UP000298252">
    <property type="component" value="Unassembled WGS sequence"/>
</dbReference>
<proteinExistence type="predicted"/>
<organism evidence="1 3">
    <name type="scientific">Cryobacterium flavum</name>
    <dbReference type="NCBI Taxonomy" id="1424659"/>
    <lineage>
        <taxon>Bacteria</taxon>
        <taxon>Bacillati</taxon>
        <taxon>Actinomycetota</taxon>
        <taxon>Actinomycetes</taxon>
        <taxon>Micrococcales</taxon>
        <taxon>Microbacteriaceae</taxon>
        <taxon>Cryobacterium</taxon>
    </lineage>
</organism>
<dbReference type="EMBL" id="FNIB01000007">
    <property type="protein sequence ID" value="SDN83017.1"/>
    <property type="molecule type" value="Genomic_DNA"/>
</dbReference>
<dbReference type="RefSeq" id="WP_134505293.1">
    <property type="nucleotide sequence ID" value="NZ_FNIB01000007.1"/>
</dbReference>
<reference evidence="1 3" key="1">
    <citation type="submission" date="2016-10" db="EMBL/GenBank/DDBJ databases">
        <authorList>
            <person name="Varghese N."/>
            <person name="Submissions S."/>
        </authorList>
    </citation>
    <scope>NUCLEOTIDE SEQUENCE [LARGE SCALE GENOMIC DNA]</scope>
    <source>
        <strain evidence="1 3">CGMCC 1.11215</strain>
    </source>
</reference>
<sequence length="227" mass="25092">MERARLLNFTSDLISARVLDDPAEVPIVGAGIVVNVAPTRAFTSGSQRSILPALSSTILRQGTVAGEKLIVLTIESPAVQEAQLVHRGWTNFYDSQFGSPVLLKSPQDRLGTVELNCADILGITDNAIGTSRFEVRANLWFSPAGTDCGIHNRHDFIEVHTQVLGRGRMQKFMSENEDTLYEDQLLSPGNTNPTPFCIGVGGTFHYPWHQYHADTDCVWLAVEYHRI</sequence>
<dbReference type="Proteomes" id="UP000199639">
    <property type="component" value="Unassembled WGS sequence"/>
</dbReference>
<keyword evidence="4" id="KW-1185">Reference proteome</keyword>
<evidence type="ECO:0000313" key="2">
    <source>
        <dbReference type="EMBL" id="TFB75730.1"/>
    </source>
</evidence>
<protein>
    <submittedName>
        <fullName evidence="1">Uncharacterized protein</fullName>
    </submittedName>
</protein>
<evidence type="ECO:0000313" key="1">
    <source>
        <dbReference type="EMBL" id="SDN83017.1"/>
    </source>
</evidence>
<dbReference type="STRING" id="1424659.SAMN05216368_107260"/>
<accession>A0A4R8V3T7</accession>
<evidence type="ECO:0000313" key="4">
    <source>
        <dbReference type="Proteomes" id="UP000298252"/>
    </source>
</evidence>
<name>A0A4R8V3T7_9MICO</name>
<dbReference type="AlphaFoldDB" id="A0A4R8V3T7"/>
<evidence type="ECO:0000313" key="3">
    <source>
        <dbReference type="Proteomes" id="UP000199639"/>
    </source>
</evidence>
<reference evidence="2 4" key="2">
    <citation type="submission" date="2019-03" db="EMBL/GenBank/DDBJ databases">
        <title>Genomics of glacier-inhabiting Cryobacterium strains.</title>
        <authorList>
            <person name="Liu Q."/>
            <person name="Xin Y.-H."/>
        </authorList>
    </citation>
    <scope>NUCLEOTIDE SEQUENCE [LARGE SCALE GENOMIC DNA]</scope>
    <source>
        <strain evidence="2 4">Hh8</strain>
    </source>
</reference>
<dbReference type="EMBL" id="SOFD01000029">
    <property type="protein sequence ID" value="TFB75730.1"/>
    <property type="molecule type" value="Genomic_DNA"/>
</dbReference>
<gene>
    <name evidence="2" type="ORF">E3O21_13040</name>
    <name evidence="1" type="ORF">SAMN05216368_107260</name>
</gene>